<evidence type="ECO:0000313" key="1">
    <source>
        <dbReference type="EMBL" id="KAF9820167.1"/>
    </source>
</evidence>
<proteinExistence type="predicted"/>
<organism evidence="1 2">
    <name type="scientific">Rhodonia placenta</name>
    <dbReference type="NCBI Taxonomy" id="104341"/>
    <lineage>
        <taxon>Eukaryota</taxon>
        <taxon>Fungi</taxon>
        <taxon>Dikarya</taxon>
        <taxon>Basidiomycota</taxon>
        <taxon>Agaricomycotina</taxon>
        <taxon>Agaricomycetes</taxon>
        <taxon>Polyporales</taxon>
        <taxon>Adustoporiaceae</taxon>
        <taxon>Rhodonia</taxon>
    </lineage>
</organism>
<gene>
    <name evidence="1" type="ORF">IEO21_01600</name>
</gene>
<name>A0A8H7P9F0_9APHY</name>
<reference evidence="1" key="2">
    <citation type="journal article" name="Front. Microbiol.">
        <title>Degradative Capacity of Two Strains of Rhodonia placenta: From Phenotype to Genotype.</title>
        <authorList>
            <person name="Kolle M."/>
            <person name="Horta M.A.C."/>
            <person name="Nowrousian M."/>
            <person name="Ohm R.A."/>
            <person name="Benz J.P."/>
            <person name="Pilgard A."/>
        </authorList>
    </citation>
    <scope>NUCLEOTIDE SEQUENCE</scope>
    <source>
        <strain evidence="1">FPRL280</strain>
    </source>
</reference>
<protein>
    <submittedName>
        <fullName evidence="1">Uncharacterized protein</fullName>
    </submittedName>
</protein>
<dbReference type="EMBL" id="JADOXO010000012">
    <property type="protein sequence ID" value="KAF9820167.1"/>
    <property type="molecule type" value="Genomic_DNA"/>
</dbReference>
<sequence length="70" mass="7264">MFIVSLHHLGSSSRCPDSLPLQTLDVPKNAAGACGESKCNCGDAASPASASAKRIAIATMPITLYNLVYQ</sequence>
<dbReference type="Proteomes" id="UP000639403">
    <property type="component" value="Unassembled WGS sequence"/>
</dbReference>
<comment type="caution">
    <text evidence="1">The sequence shown here is derived from an EMBL/GenBank/DDBJ whole genome shotgun (WGS) entry which is preliminary data.</text>
</comment>
<reference evidence="1" key="1">
    <citation type="submission" date="2020-11" db="EMBL/GenBank/DDBJ databases">
        <authorList>
            <person name="Koelle M."/>
            <person name="Horta M.A.C."/>
            <person name="Nowrousian M."/>
            <person name="Ohm R.A."/>
            <person name="Benz P."/>
            <person name="Pilgard A."/>
        </authorList>
    </citation>
    <scope>NUCLEOTIDE SEQUENCE</scope>
    <source>
        <strain evidence="1">FPRL280</strain>
    </source>
</reference>
<evidence type="ECO:0000313" key="2">
    <source>
        <dbReference type="Proteomes" id="UP000639403"/>
    </source>
</evidence>
<accession>A0A8H7P9F0</accession>
<dbReference type="AlphaFoldDB" id="A0A8H7P9F0"/>